<keyword evidence="2" id="KW-1185">Reference proteome</keyword>
<name>A0A8S9ZU01_9BILA</name>
<gene>
    <name evidence="1" type="ORF">Mgra_00003927</name>
</gene>
<dbReference type="Proteomes" id="UP000605970">
    <property type="component" value="Unassembled WGS sequence"/>
</dbReference>
<organism evidence="1 2">
    <name type="scientific">Meloidogyne graminicola</name>
    <dbReference type="NCBI Taxonomy" id="189291"/>
    <lineage>
        <taxon>Eukaryota</taxon>
        <taxon>Metazoa</taxon>
        <taxon>Ecdysozoa</taxon>
        <taxon>Nematoda</taxon>
        <taxon>Chromadorea</taxon>
        <taxon>Rhabditida</taxon>
        <taxon>Tylenchina</taxon>
        <taxon>Tylenchomorpha</taxon>
        <taxon>Tylenchoidea</taxon>
        <taxon>Meloidogynidae</taxon>
        <taxon>Meloidogyninae</taxon>
        <taxon>Meloidogyne</taxon>
    </lineage>
</organism>
<dbReference type="AlphaFoldDB" id="A0A8S9ZU01"/>
<reference evidence="1" key="1">
    <citation type="journal article" date="2020" name="Ecol. Evol.">
        <title>Genome structure and content of the rice root-knot nematode (Meloidogyne graminicola).</title>
        <authorList>
            <person name="Phan N.T."/>
            <person name="Danchin E.G.J."/>
            <person name="Klopp C."/>
            <person name="Perfus-Barbeoch L."/>
            <person name="Kozlowski D.K."/>
            <person name="Koutsovoulos G.D."/>
            <person name="Lopez-Roques C."/>
            <person name="Bouchez O."/>
            <person name="Zahm M."/>
            <person name="Besnard G."/>
            <person name="Bellafiore S."/>
        </authorList>
    </citation>
    <scope>NUCLEOTIDE SEQUENCE</scope>
    <source>
        <strain evidence="1">VN-18</strain>
    </source>
</reference>
<sequence>MDSITSQQDKQSEEALILLRRAKAYIIHIKRGYDESETVEQIFADERLVRLRKSLFLECERLSQFPNFRREALDLFWSYCCYKPITYLKIL</sequence>
<proteinExistence type="predicted"/>
<protein>
    <submittedName>
        <fullName evidence="1">Uncharacterized protein</fullName>
    </submittedName>
</protein>
<accession>A0A8S9ZU01</accession>
<comment type="caution">
    <text evidence="1">The sequence shown here is derived from an EMBL/GenBank/DDBJ whole genome shotgun (WGS) entry which is preliminary data.</text>
</comment>
<evidence type="ECO:0000313" key="2">
    <source>
        <dbReference type="Proteomes" id="UP000605970"/>
    </source>
</evidence>
<evidence type="ECO:0000313" key="1">
    <source>
        <dbReference type="EMBL" id="KAF7636746.1"/>
    </source>
</evidence>
<dbReference type="EMBL" id="JABEBT010000027">
    <property type="protein sequence ID" value="KAF7636746.1"/>
    <property type="molecule type" value="Genomic_DNA"/>
</dbReference>